<evidence type="ECO:0000256" key="12">
    <source>
        <dbReference type="ARBA" id="ARBA00023170"/>
    </source>
</evidence>
<name>A0A261SMF7_9BORD</name>
<evidence type="ECO:0000256" key="9">
    <source>
        <dbReference type="ARBA" id="ARBA00023065"/>
    </source>
</evidence>
<dbReference type="InterPro" id="IPR039426">
    <property type="entry name" value="TonB-dep_rcpt-like"/>
</dbReference>
<feature type="region of interest" description="Disordered" evidence="17">
    <location>
        <begin position="1"/>
        <end position="36"/>
    </location>
</feature>
<keyword evidence="9" id="KW-0406">Ion transport</keyword>
<keyword evidence="8" id="KW-0408">Iron</keyword>
<dbReference type="GO" id="GO:0038023">
    <property type="term" value="F:signaling receptor activity"/>
    <property type="evidence" value="ECO:0007669"/>
    <property type="project" value="InterPro"/>
</dbReference>
<dbReference type="Pfam" id="PF07715">
    <property type="entry name" value="Plug"/>
    <property type="match status" value="1"/>
</dbReference>
<feature type="domain" description="TonB-dependent receptor-like beta-barrel" evidence="18">
    <location>
        <begin position="281"/>
        <end position="678"/>
    </location>
</feature>
<sequence length="708" mass="77203">MAQAQVVDPATGEPRAKPAAATATTAKSATPAGAPATLPTVTVTGVAEDPGAVHLDAPVNNGALGQRSVLETPFSSTVVTAQDISDRQVNKLGDVFAVDASVTDNSAAYGAWASYLTVRGLPLDWQNSYRIDGNPFISYVTLLPYEHFEQIDLLKGATAFMYGFGSPGGLINYVTKKPTDEPLRSIDVGYVSKGLLREHVDLGGRVGDSGAIGYRLNATHESGNTYNDGRLNRNSLSLALDARLSDRLTWDFQTLVQNRDAHDQEPTIYAGQLSGKRLPSPLRNNDQTLNAKGQYADNEFRYYSTGLKYALNSDWIFSTNYSYSSTRTRRNESVLFIQNQAGDYEDYLSDYGEAYSYNQWQGMVQGRLRTGPVNHQVVLGASWSKQKNDYSADGVYFPAGTGNLYSQNSNAYYSDGGLDLYRAAEITQKSLFASDTMDLGGPWSLLAGVRYTDYSQRGFDTTGAESSSYKKNGVPAPTFALMYKFSPRTMAYASYMEALEPGSTVGIAYANYGALLDPLKSKQYELGIKTGQEDWAATAAVFRIEKKSEYTNASNELVQNGESLYQGVELAASRRLGHDWTVGGSLMFLDTEYRKGSDYVGNRVAGAPRWTAAAQIAYAVPGVPGLKLRADAKYTGSAMLGASNDVKVGDYTIFNIGATYDTRIYGYDTTFRAGINNVADKRYWLYQSADYVKAGDPRTFSLSASIKF</sequence>
<feature type="compositionally biased region" description="Low complexity" evidence="17">
    <location>
        <begin position="17"/>
        <end position="36"/>
    </location>
</feature>
<dbReference type="NCBIfam" id="TIGR01783">
    <property type="entry name" value="TonB-siderophor"/>
    <property type="match status" value="1"/>
</dbReference>
<evidence type="ECO:0000256" key="7">
    <source>
        <dbReference type="ARBA" id="ARBA00022729"/>
    </source>
</evidence>
<reference evidence="21" key="1">
    <citation type="submission" date="2017-05" db="EMBL/GenBank/DDBJ databases">
        <title>Complete and WGS of Bordetella genogroups.</title>
        <authorList>
            <person name="Spilker T."/>
            <person name="Lipuma J."/>
        </authorList>
    </citation>
    <scope>NUCLEOTIDE SEQUENCE [LARGE SCALE GENOMIC DNA]</scope>
    <source>
        <strain evidence="21">AU16122</strain>
    </source>
</reference>
<evidence type="ECO:0000256" key="1">
    <source>
        <dbReference type="ARBA" id="ARBA00004571"/>
    </source>
</evidence>
<dbReference type="EMBL" id="NEVM01000001">
    <property type="protein sequence ID" value="OZI38604.1"/>
    <property type="molecule type" value="Genomic_DNA"/>
</dbReference>
<dbReference type="CDD" id="cd01347">
    <property type="entry name" value="ligand_gated_channel"/>
    <property type="match status" value="1"/>
</dbReference>
<evidence type="ECO:0000256" key="6">
    <source>
        <dbReference type="ARBA" id="ARBA00022692"/>
    </source>
</evidence>
<dbReference type="Proteomes" id="UP000216020">
    <property type="component" value="Unassembled WGS sequence"/>
</dbReference>
<evidence type="ECO:0000256" key="15">
    <source>
        <dbReference type="PROSITE-ProRule" id="PRU10144"/>
    </source>
</evidence>
<evidence type="ECO:0000259" key="18">
    <source>
        <dbReference type="Pfam" id="PF00593"/>
    </source>
</evidence>
<dbReference type="GO" id="GO:0009279">
    <property type="term" value="C:cell outer membrane"/>
    <property type="evidence" value="ECO:0007669"/>
    <property type="project" value="UniProtKB-SubCell"/>
</dbReference>
<feature type="domain" description="TonB-dependent receptor plug" evidence="19">
    <location>
        <begin position="69"/>
        <end position="169"/>
    </location>
</feature>
<dbReference type="PANTHER" id="PTHR32552:SF82">
    <property type="entry name" value="FCUA PROTEIN"/>
    <property type="match status" value="1"/>
</dbReference>
<dbReference type="GO" id="GO:0015344">
    <property type="term" value="F:siderophore uptake transmembrane transporter activity"/>
    <property type="evidence" value="ECO:0007669"/>
    <property type="project" value="TreeGrafter"/>
</dbReference>
<comment type="similarity">
    <text evidence="2 14 16">Belongs to the TonB-dependent receptor family.</text>
</comment>
<proteinExistence type="inferred from homology"/>
<evidence type="ECO:0000256" key="3">
    <source>
        <dbReference type="ARBA" id="ARBA00022448"/>
    </source>
</evidence>
<organism evidence="20 21">
    <name type="scientific">Bordetella genomosp. 10</name>
    <dbReference type="NCBI Taxonomy" id="1416804"/>
    <lineage>
        <taxon>Bacteria</taxon>
        <taxon>Pseudomonadati</taxon>
        <taxon>Pseudomonadota</taxon>
        <taxon>Betaproteobacteria</taxon>
        <taxon>Burkholderiales</taxon>
        <taxon>Alcaligenaceae</taxon>
        <taxon>Bordetella</taxon>
    </lineage>
</organism>
<dbReference type="OrthoDB" id="5346107at2"/>
<evidence type="ECO:0000256" key="13">
    <source>
        <dbReference type="ARBA" id="ARBA00023237"/>
    </source>
</evidence>
<evidence type="ECO:0000256" key="10">
    <source>
        <dbReference type="ARBA" id="ARBA00023077"/>
    </source>
</evidence>
<evidence type="ECO:0000313" key="20">
    <source>
        <dbReference type="EMBL" id="OZI38604.1"/>
    </source>
</evidence>
<evidence type="ECO:0000256" key="4">
    <source>
        <dbReference type="ARBA" id="ARBA00022452"/>
    </source>
</evidence>
<dbReference type="InterPro" id="IPR010917">
    <property type="entry name" value="TonB_rcpt_CS"/>
</dbReference>
<keyword evidence="12 20" id="KW-0675">Receptor</keyword>
<dbReference type="SUPFAM" id="SSF56935">
    <property type="entry name" value="Porins"/>
    <property type="match status" value="1"/>
</dbReference>
<evidence type="ECO:0000256" key="11">
    <source>
        <dbReference type="ARBA" id="ARBA00023136"/>
    </source>
</evidence>
<evidence type="ECO:0000256" key="2">
    <source>
        <dbReference type="ARBA" id="ARBA00009810"/>
    </source>
</evidence>
<evidence type="ECO:0000256" key="17">
    <source>
        <dbReference type="SAM" id="MobiDB-lite"/>
    </source>
</evidence>
<comment type="subcellular location">
    <subcellularLocation>
        <location evidence="1 14">Cell outer membrane</location>
        <topology evidence="1 14">Multi-pass membrane protein</topology>
    </subcellularLocation>
</comment>
<dbReference type="AlphaFoldDB" id="A0A261SMF7"/>
<dbReference type="Gene3D" id="2.170.130.10">
    <property type="entry name" value="TonB-dependent receptor, plug domain"/>
    <property type="match status" value="1"/>
</dbReference>
<dbReference type="InterPro" id="IPR010105">
    <property type="entry name" value="TonB_sidphr_rcpt"/>
</dbReference>
<keyword evidence="21" id="KW-1185">Reference proteome</keyword>
<evidence type="ECO:0000259" key="19">
    <source>
        <dbReference type="Pfam" id="PF07715"/>
    </source>
</evidence>
<keyword evidence="11 14" id="KW-0472">Membrane</keyword>
<gene>
    <name evidence="20" type="ORF">CAL29_04245</name>
</gene>
<keyword evidence="7" id="KW-0732">Signal</keyword>
<dbReference type="InterPro" id="IPR000531">
    <property type="entry name" value="Beta-barrel_TonB"/>
</dbReference>
<dbReference type="PROSITE" id="PS52016">
    <property type="entry name" value="TONB_DEPENDENT_REC_3"/>
    <property type="match status" value="1"/>
</dbReference>
<dbReference type="Gene3D" id="2.40.170.20">
    <property type="entry name" value="TonB-dependent receptor, beta-barrel domain"/>
    <property type="match status" value="1"/>
</dbReference>
<dbReference type="InterPro" id="IPR037066">
    <property type="entry name" value="Plug_dom_sf"/>
</dbReference>
<evidence type="ECO:0000256" key="16">
    <source>
        <dbReference type="RuleBase" id="RU003357"/>
    </source>
</evidence>
<protein>
    <submittedName>
        <fullName evidence="20">TonB-dependent siderophore receptor</fullName>
    </submittedName>
</protein>
<comment type="caution">
    <text evidence="20">The sequence shown here is derived from an EMBL/GenBank/DDBJ whole genome shotgun (WGS) entry which is preliminary data.</text>
</comment>
<keyword evidence="10 16" id="KW-0798">TonB box</keyword>
<dbReference type="Pfam" id="PF00593">
    <property type="entry name" value="TonB_dep_Rec_b-barrel"/>
    <property type="match status" value="1"/>
</dbReference>
<evidence type="ECO:0000313" key="21">
    <source>
        <dbReference type="Proteomes" id="UP000216020"/>
    </source>
</evidence>
<dbReference type="InterPro" id="IPR012910">
    <property type="entry name" value="Plug_dom"/>
</dbReference>
<dbReference type="InterPro" id="IPR036942">
    <property type="entry name" value="Beta-barrel_TonB_sf"/>
</dbReference>
<dbReference type="GO" id="GO:0015891">
    <property type="term" value="P:siderophore transport"/>
    <property type="evidence" value="ECO:0007669"/>
    <property type="project" value="InterPro"/>
</dbReference>
<keyword evidence="13 14" id="KW-0998">Cell outer membrane</keyword>
<keyword evidence="4 14" id="KW-1134">Transmembrane beta strand</keyword>
<dbReference type="RefSeq" id="WP_094852703.1">
    <property type="nucleotide sequence ID" value="NZ_NEVM01000001.1"/>
</dbReference>
<dbReference type="PROSITE" id="PS01156">
    <property type="entry name" value="TONB_DEPENDENT_REC_2"/>
    <property type="match status" value="1"/>
</dbReference>
<evidence type="ECO:0000256" key="8">
    <source>
        <dbReference type="ARBA" id="ARBA00023004"/>
    </source>
</evidence>
<evidence type="ECO:0000256" key="14">
    <source>
        <dbReference type="PROSITE-ProRule" id="PRU01360"/>
    </source>
</evidence>
<accession>A0A261SMF7</accession>
<feature type="short sequence motif" description="TonB C-terminal box" evidence="15">
    <location>
        <begin position="691"/>
        <end position="708"/>
    </location>
</feature>
<keyword evidence="5" id="KW-0410">Iron transport</keyword>
<keyword evidence="3 14" id="KW-0813">Transport</keyword>
<evidence type="ECO:0000256" key="5">
    <source>
        <dbReference type="ARBA" id="ARBA00022496"/>
    </source>
</evidence>
<keyword evidence="6 14" id="KW-0812">Transmembrane</keyword>
<dbReference type="PANTHER" id="PTHR32552">
    <property type="entry name" value="FERRICHROME IRON RECEPTOR-RELATED"/>
    <property type="match status" value="1"/>
</dbReference>